<dbReference type="EMBL" id="JBHUMF010000015">
    <property type="protein sequence ID" value="MFD2680392.1"/>
    <property type="molecule type" value="Genomic_DNA"/>
</dbReference>
<organism evidence="2 3">
    <name type="scientific">Bacillus seohaeanensis</name>
    <dbReference type="NCBI Taxonomy" id="284580"/>
    <lineage>
        <taxon>Bacteria</taxon>
        <taxon>Bacillati</taxon>
        <taxon>Bacillota</taxon>
        <taxon>Bacilli</taxon>
        <taxon>Bacillales</taxon>
        <taxon>Bacillaceae</taxon>
        <taxon>Bacillus</taxon>
    </lineage>
</organism>
<feature type="region of interest" description="Disordered" evidence="1">
    <location>
        <begin position="26"/>
        <end position="46"/>
    </location>
</feature>
<protein>
    <submittedName>
        <fullName evidence="2">Uncharacterized protein</fullName>
    </submittedName>
</protein>
<proteinExistence type="predicted"/>
<gene>
    <name evidence="2" type="ORF">ACFSUL_06455</name>
</gene>
<sequence>MYKKKFFDGTLSTFLTSGVLYSYDDFNEDEPIQSEEPIDEHEDETQ</sequence>
<accession>A0ABW5RS06</accession>
<evidence type="ECO:0000313" key="2">
    <source>
        <dbReference type="EMBL" id="MFD2680392.1"/>
    </source>
</evidence>
<reference evidence="3" key="1">
    <citation type="journal article" date="2019" name="Int. J. Syst. Evol. Microbiol.">
        <title>The Global Catalogue of Microorganisms (GCM) 10K type strain sequencing project: providing services to taxonomists for standard genome sequencing and annotation.</title>
        <authorList>
            <consortium name="The Broad Institute Genomics Platform"/>
            <consortium name="The Broad Institute Genome Sequencing Center for Infectious Disease"/>
            <person name="Wu L."/>
            <person name="Ma J."/>
        </authorList>
    </citation>
    <scope>NUCLEOTIDE SEQUENCE [LARGE SCALE GENOMIC DNA]</scope>
    <source>
        <strain evidence="3">KCTC 3913</strain>
    </source>
</reference>
<dbReference type="RefSeq" id="WP_377933761.1">
    <property type="nucleotide sequence ID" value="NZ_JBHUMF010000015.1"/>
</dbReference>
<evidence type="ECO:0000256" key="1">
    <source>
        <dbReference type="SAM" id="MobiDB-lite"/>
    </source>
</evidence>
<name>A0ABW5RS06_9BACI</name>
<dbReference type="Proteomes" id="UP001597506">
    <property type="component" value="Unassembled WGS sequence"/>
</dbReference>
<evidence type="ECO:0000313" key="3">
    <source>
        <dbReference type="Proteomes" id="UP001597506"/>
    </source>
</evidence>
<comment type="caution">
    <text evidence="2">The sequence shown here is derived from an EMBL/GenBank/DDBJ whole genome shotgun (WGS) entry which is preliminary data.</text>
</comment>
<keyword evidence="3" id="KW-1185">Reference proteome</keyword>